<gene>
    <name evidence="1" type="ORF">BGW38_000504</name>
</gene>
<protein>
    <submittedName>
        <fullName evidence="1">Uncharacterized protein</fullName>
    </submittedName>
</protein>
<dbReference type="Proteomes" id="UP000780801">
    <property type="component" value="Unassembled WGS sequence"/>
</dbReference>
<organism evidence="1 2">
    <name type="scientific">Lunasporangiospora selenospora</name>
    <dbReference type="NCBI Taxonomy" id="979761"/>
    <lineage>
        <taxon>Eukaryota</taxon>
        <taxon>Fungi</taxon>
        <taxon>Fungi incertae sedis</taxon>
        <taxon>Mucoromycota</taxon>
        <taxon>Mortierellomycotina</taxon>
        <taxon>Mortierellomycetes</taxon>
        <taxon>Mortierellales</taxon>
        <taxon>Mortierellaceae</taxon>
        <taxon>Lunasporangiospora</taxon>
    </lineage>
</organism>
<evidence type="ECO:0000313" key="1">
    <source>
        <dbReference type="EMBL" id="KAF9582206.1"/>
    </source>
</evidence>
<sequence>MQPSFLNRGGYRRKRDVDEEMWEEDIDMDVLDEEQHDSSVEYDYDFSDDEAAPRVHSVIPGSRVKHI</sequence>
<evidence type="ECO:0000313" key="2">
    <source>
        <dbReference type="Proteomes" id="UP000780801"/>
    </source>
</evidence>
<dbReference type="EMBL" id="JAABOA010001138">
    <property type="protein sequence ID" value="KAF9582206.1"/>
    <property type="molecule type" value="Genomic_DNA"/>
</dbReference>
<proteinExistence type="predicted"/>
<comment type="caution">
    <text evidence="1">The sequence shown here is derived from an EMBL/GenBank/DDBJ whole genome shotgun (WGS) entry which is preliminary data.</text>
</comment>
<accession>A0A9P6KER9</accession>
<name>A0A9P6KER9_9FUNG</name>
<keyword evidence="2" id="KW-1185">Reference proteome</keyword>
<dbReference type="AlphaFoldDB" id="A0A9P6KER9"/>
<reference evidence="1" key="1">
    <citation type="journal article" date="2020" name="Fungal Divers.">
        <title>Resolving the Mortierellaceae phylogeny through synthesis of multi-gene phylogenetics and phylogenomics.</title>
        <authorList>
            <person name="Vandepol N."/>
            <person name="Liber J."/>
            <person name="Desiro A."/>
            <person name="Na H."/>
            <person name="Kennedy M."/>
            <person name="Barry K."/>
            <person name="Grigoriev I.V."/>
            <person name="Miller A.N."/>
            <person name="O'Donnell K."/>
            <person name="Stajich J.E."/>
            <person name="Bonito G."/>
        </authorList>
    </citation>
    <scope>NUCLEOTIDE SEQUENCE</scope>
    <source>
        <strain evidence="1">KOD1015</strain>
    </source>
</reference>
<dbReference type="OrthoDB" id="2412974at2759"/>